<keyword evidence="4" id="KW-0788">Thiol protease</keyword>
<keyword evidence="2" id="KW-0645">Protease</keyword>
<evidence type="ECO:0000256" key="1">
    <source>
        <dbReference type="ARBA" id="ARBA00007074"/>
    </source>
</evidence>
<dbReference type="PROSITE" id="PS51935">
    <property type="entry name" value="NLPC_P60"/>
    <property type="match status" value="1"/>
</dbReference>
<evidence type="ECO:0000256" key="3">
    <source>
        <dbReference type="ARBA" id="ARBA00022801"/>
    </source>
</evidence>
<dbReference type="InterPro" id="IPR038765">
    <property type="entry name" value="Papain-like_cys_pep_sf"/>
</dbReference>
<dbReference type="Gene3D" id="3.90.1720.10">
    <property type="entry name" value="endopeptidase domain like (from Nostoc punctiforme)"/>
    <property type="match status" value="1"/>
</dbReference>
<organism evidence="6 7">
    <name type="scientific">Pilimelia terevasa</name>
    <dbReference type="NCBI Taxonomy" id="53372"/>
    <lineage>
        <taxon>Bacteria</taxon>
        <taxon>Bacillati</taxon>
        <taxon>Actinomycetota</taxon>
        <taxon>Actinomycetes</taxon>
        <taxon>Micromonosporales</taxon>
        <taxon>Micromonosporaceae</taxon>
        <taxon>Pilimelia</taxon>
    </lineage>
</organism>
<dbReference type="AlphaFoldDB" id="A0A8J3FJN3"/>
<sequence>MSPDRLGTAVVAAATALVLGTSISTFVRRPAGPHRAQASAATSARESGHYFDRAADPARTVVRGADGRVVAVLTDGARTVRLSGPSRDFAEPRYTARHVRTNAWVRLLPRPWTQETRNAPWFVQWLADARADRSPDVLAVMAEYLHGAPARRDRHGVRVAGDAEYGPVSADDPDGRAENSDFYDYLGVPWRFPGGEVRAPARKRYGAADCSGFIRLVYGYRMGLSMRARGDRRPGELPRTSAAMASRAGGTVVARDRNGPPPLDQLQEGDLVLFDVDPDDPAPITHSGIYLGLDDEGRPRFVSSRTTANGPTFGDLGGAAVLDGPGHYARGLRVIRRL</sequence>
<comment type="similarity">
    <text evidence="1">Belongs to the peptidase C40 family.</text>
</comment>
<dbReference type="GO" id="GO:0008234">
    <property type="term" value="F:cysteine-type peptidase activity"/>
    <property type="evidence" value="ECO:0007669"/>
    <property type="project" value="UniProtKB-KW"/>
</dbReference>
<evidence type="ECO:0000256" key="2">
    <source>
        <dbReference type="ARBA" id="ARBA00022670"/>
    </source>
</evidence>
<evidence type="ECO:0000259" key="5">
    <source>
        <dbReference type="PROSITE" id="PS51935"/>
    </source>
</evidence>
<feature type="domain" description="NlpC/P60" evidence="5">
    <location>
        <begin position="172"/>
        <end position="338"/>
    </location>
</feature>
<dbReference type="Proteomes" id="UP000662200">
    <property type="component" value="Unassembled WGS sequence"/>
</dbReference>
<evidence type="ECO:0000256" key="4">
    <source>
        <dbReference type="ARBA" id="ARBA00022807"/>
    </source>
</evidence>
<evidence type="ECO:0000313" key="7">
    <source>
        <dbReference type="Proteomes" id="UP000662200"/>
    </source>
</evidence>
<protein>
    <recommendedName>
        <fullName evidence="5">NlpC/P60 domain-containing protein</fullName>
    </recommendedName>
</protein>
<accession>A0A8J3FJN3</accession>
<dbReference type="GO" id="GO:0006508">
    <property type="term" value="P:proteolysis"/>
    <property type="evidence" value="ECO:0007669"/>
    <property type="project" value="UniProtKB-KW"/>
</dbReference>
<gene>
    <name evidence="6" type="ORF">GCM10010124_28480</name>
</gene>
<dbReference type="Pfam" id="PF00877">
    <property type="entry name" value="NLPC_P60"/>
    <property type="match status" value="1"/>
</dbReference>
<reference evidence="6" key="2">
    <citation type="submission" date="2020-09" db="EMBL/GenBank/DDBJ databases">
        <authorList>
            <person name="Sun Q."/>
            <person name="Ohkuma M."/>
        </authorList>
    </citation>
    <scope>NUCLEOTIDE SEQUENCE</scope>
    <source>
        <strain evidence="6">JCM 3091</strain>
    </source>
</reference>
<dbReference type="RefSeq" id="WP_189114801.1">
    <property type="nucleotide sequence ID" value="NZ_BMQC01000009.1"/>
</dbReference>
<dbReference type="InterPro" id="IPR000064">
    <property type="entry name" value="NLP_P60_dom"/>
</dbReference>
<dbReference type="SUPFAM" id="SSF54001">
    <property type="entry name" value="Cysteine proteinases"/>
    <property type="match status" value="1"/>
</dbReference>
<keyword evidence="7" id="KW-1185">Reference proteome</keyword>
<comment type="caution">
    <text evidence="6">The sequence shown here is derived from an EMBL/GenBank/DDBJ whole genome shotgun (WGS) entry which is preliminary data.</text>
</comment>
<reference evidence="6" key="1">
    <citation type="journal article" date="2014" name="Int. J. Syst. Evol. Microbiol.">
        <title>Complete genome sequence of Corynebacterium casei LMG S-19264T (=DSM 44701T), isolated from a smear-ripened cheese.</title>
        <authorList>
            <consortium name="US DOE Joint Genome Institute (JGI-PGF)"/>
            <person name="Walter F."/>
            <person name="Albersmeier A."/>
            <person name="Kalinowski J."/>
            <person name="Ruckert C."/>
        </authorList>
    </citation>
    <scope>NUCLEOTIDE SEQUENCE</scope>
    <source>
        <strain evidence="6">JCM 3091</strain>
    </source>
</reference>
<proteinExistence type="inferred from homology"/>
<dbReference type="EMBL" id="BMQC01000009">
    <property type="protein sequence ID" value="GGK34184.1"/>
    <property type="molecule type" value="Genomic_DNA"/>
</dbReference>
<evidence type="ECO:0000313" key="6">
    <source>
        <dbReference type="EMBL" id="GGK34184.1"/>
    </source>
</evidence>
<name>A0A8J3FJN3_9ACTN</name>
<keyword evidence="3" id="KW-0378">Hydrolase</keyword>